<keyword evidence="1" id="KW-0004">4Fe-4S</keyword>
<name>A0A4Q7YV52_9BACT</name>
<comment type="caution">
    <text evidence="8">The sequence shown here is derived from an EMBL/GenBank/DDBJ whole genome shotgun (WGS) entry which is preliminary data.</text>
</comment>
<feature type="transmembrane region" description="Helical" evidence="6">
    <location>
        <begin position="41"/>
        <end position="62"/>
    </location>
</feature>
<keyword evidence="3" id="KW-0560">Oxidoreductase</keyword>
<keyword evidence="5" id="KW-0411">Iron-sulfur</keyword>
<evidence type="ECO:0000256" key="5">
    <source>
        <dbReference type="ARBA" id="ARBA00023014"/>
    </source>
</evidence>
<reference evidence="8 9" key="1">
    <citation type="submission" date="2019-02" db="EMBL/GenBank/DDBJ databases">
        <title>Genomic Encyclopedia of Archaeal and Bacterial Type Strains, Phase II (KMG-II): from individual species to whole genera.</title>
        <authorList>
            <person name="Goeker M."/>
        </authorList>
    </citation>
    <scope>NUCLEOTIDE SEQUENCE [LARGE SCALE GENOMIC DNA]</scope>
    <source>
        <strain evidence="8 9">DSM 18101</strain>
    </source>
</reference>
<keyword evidence="2" id="KW-0479">Metal-binding</keyword>
<evidence type="ECO:0000256" key="3">
    <source>
        <dbReference type="ARBA" id="ARBA00023002"/>
    </source>
</evidence>
<protein>
    <submittedName>
        <fullName evidence="8">Fe-S oxidoreductase</fullName>
    </submittedName>
</protein>
<dbReference type="SUPFAM" id="SSF46548">
    <property type="entry name" value="alpha-helical ferredoxin"/>
    <property type="match status" value="1"/>
</dbReference>
<feature type="transmembrane region" description="Helical" evidence="6">
    <location>
        <begin position="146"/>
        <end position="167"/>
    </location>
</feature>
<feature type="domain" description="4Fe-4S ferredoxin-type" evidence="7">
    <location>
        <begin position="341"/>
        <end position="371"/>
    </location>
</feature>
<evidence type="ECO:0000256" key="4">
    <source>
        <dbReference type="ARBA" id="ARBA00023004"/>
    </source>
</evidence>
<dbReference type="GO" id="GO:0051539">
    <property type="term" value="F:4 iron, 4 sulfur cluster binding"/>
    <property type="evidence" value="ECO:0007669"/>
    <property type="project" value="UniProtKB-KW"/>
</dbReference>
<dbReference type="Pfam" id="PF02754">
    <property type="entry name" value="CCG"/>
    <property type="match status" value="2"/>
</dbReference>
<feature type="domain" description="4Fe-4S ferredoxin-type" evidence="7">
    <location>
        <begin position="274"/>
        <end position="304"/>
    </location>
</feature>
<organism evidence="8 9">
    <name type="scientific">Edaphobacter modestus</name>
    <dbReference type="NCBI Taxonomy" id="388466"/>
    <lineage>
        <taxon>Bacteria</taxon>
        <taxon>Pseudomonadati</taxon>
        <taxon>Acidobacteriota</taxon>
        <taxon>Terriglobia</taxon>
        <taxon>Terriglobales</taxon>
        <taxon>Acidobacteriaceae</taxon>
        <taxon>Edaphobacter</taxon>
    </lineage>
</organism>
<dbReference type="GO" id="GO:0046872">
    <property type="term" value="F:metal ion binding"/>
    <property type="evidence" value="ECO:0007669"/>
    <property type="project" value="UniProtKB-KW"/>
</dbReference>
<dbReference type="InterPro" id="IPR051460">
    <property type="entry name" value="HdrC_iron-sulfur_subunit"/>
</dbReference>
<dbReference type="AlphaFoldDB" id="A0A4Q7YV52"/>
<dbReference type="SUPFAM" id="SSF103501">
    <property type="entry name" value="Respiratory nitrate reductase 1 gamma chain"/>
    <property type="match status" value="1"/>
</dbReference>
<dbReference type="PROSITE" id="PS51379">
    <property type="entry name" value="4FE4S_FER_2"/>
    <property type="match status" value="2"/>
</dbReference>
<dbReference type="InterPro" id="IPR017900">
    <property type="entry name" value="4Fe4S_Fe_S_CS"/>
</dbReference>
<dbReference type="PANTHER" id="PTHR43255">
    <property type="entry name" value="IRON-SULFUR-BINDING OXIDOREDUCTASE FADF-RELATED-RELATED"/>
    <property type="match status" value="1"/>
</dbReference>
<keyword evidence="9" id="KW-1185">Reference proteome</keyword>
<keyword evidence="4" id="KW-0408">Iron</keyword>
<dbReference type="PANTHER" id="PTHR43255:SF1">
    <property type="entry name" value="IRON-SULFUR-BINDING OXIDOREDUCTASE FADF-RELATED"/>
    <property type="match status" value="1"/>
</dbReference>
<gene>
    <name evidence="8" type="ORF">BDD14_2412</name>
</gene>
<dbReference type="GO" id="GO:0016491">
    <property type="term" value="F:oxidoreductase activity"/>
    <property type="evidence" value="ECO:0007669"/>
    <property type="project" value="UniProtKB-KW"/>
</dbReference>
<evidence type="ECO:0000259" key="7">
    <source>
        <dbReference type="PROSITE" id="PS51379"/>
    </source>
</evidence>
<keyword evidence="6" id="KW-0472">Membrane</keyword>
<dbReference type="Pfam" id="PF13187">
    <property type="entry name" value="Fer4_9"/>
    <property type="match status" value="1"/>
</dbReference>
<dbReference type="OrthoDB" id="9794954at2"/>
<proteinExistence type="predicted"/>
<accession>A0A4Q7YV52</accession>
<keyword evidence="6" id="KW-0812">Transmembrane</keyword>
<dbReference type="EMBL" id="SHKW01000001">
    <property type="protein sequence ID" value="RZU40923.1"/>
    <property type="molecule type" value="Genomic_DNA"/>
</dbReference>
<dbReference type="InterPro" id="IPR009051">
    <property type="entry name" value="Helical_ferredxn"/>
</dbReference>
<dbReference type="Proteomes" id="UP000292958">
    <property type="component" value="Unassembled WGS sequence"/>
</dbReference>
<feature type="transmembrane region" description="Helical" evidence="6">
    <location>
        <begin position="187"/>
        <end position="205"/>
    </location>
</feature>
<evidence type="ECO:0000256" key="2">
    <source>
        <dbReference type="ARBA" id="ARBA00022723"/>
    </source>
</evidence>
<dbReference type="InterPro" id="IPR017896">
    <property type="entry name" value="4Fe4S_Fe-S-bd"/>
</dbReference>
<evidence type="ECO:0000256" key="6">
    <source>
        <dbReference type="SAM" id="Phobius"/>
    </source>
</evidence>
<dbReference type="InterPro" id="IPR036197">
    <property type="entry name" value="NarG-like_sf"/>
</dbReference>
<keyword evidence="6" id="KW-1133">Transmembrane helix</keyword>
<evidence type="ECO:0000256" key="1">
    <source>
        <dbReference type="ARBA" id="ARBA00022485"/>
    </source>
</evidence>
<dbReference type="PROSITE" id="PS00198">
    <property type="entry name" value="4FE4S_FER_1"/>
    <property type="match status" value="2"/>
</dbReference>
<sequence>MVAGALQLAACTRWSAGAILLFQNELRLSATLAEPGRFSALESVLLVASILVSAGLFFWRFGPILRTILRSRRDVDFSLHPIGRRVWDFFWEVLCQGKVIQQRPLPGLAHAFVFWGFLAFALVSLNHLALGFGIGFLPPASIVGNFYFLFAAAWALLVAISITGLFVRRFFVRPIWLGRKVSYESGLIAFLIFLLMVSYLAAFFVEEGGTTVKALWWTHTLALLIFLPLIPHTKHLHLVLSPVTVFLKRDGFSKIPPLAGDEDFGLIAGKDLTRLISLQTYSCVECGRCTEHCPASTTGKVLNPKEIILGLRTYLNEFGPSSDTPLLTESRIASPDNPPEKYLSMEAAFECTTCGSCEFQCPVGIQHVPVIVGLRRGATNTGAWEDNYGTKLFLALEKNGNALGLSATERDKFIQKQAFPIFDGTQEYCLWLGCMGGYDPKGREIIADFARVMQHLGTSFGVLKKEKCTGDPARRLGNDLVFQTLAENGLKAFETAKVRKIVAICPHCVRTIATDWREFGVAPEIEHHSEFMARHKDRLPKQNGESIVYHDPCYLGRYQEIYDEPRAVVSQAGLLVEAPRSHERSFCCGAGGGLAFLGEEQGERVSHVRARELAGTGAQIVGTACPFCNTMFRDALTAVSDTPPQLLDIAQLTARALPASQTQRESLPTDSGGVH</sequence>
<evidence type="ECO:0000313" key="9">
    <source>
        <dbReference type="Proteomes" id="UP000292958"/>
    </source>
</evidence>
<evidence type="ECO:0000313" key="8">
    <source>
        <dbReference type="EMBL" id="RZU40923.1"/>
    </source>
</evidence>
<dbReference type="InterPro" id="IPR004017">
    <property type="entry name" value="Cys_rich_dom"/>
</dbReference>
<dbReference type="Gene3D" id="1.10.1060.10">
    <property type="entry name" value="Alpha-helical ferredoxin"/>
    <property type="match status" value="1"/>
</dbReference>
<feature type="transmembrane region" description="Helical" evidence="6">
    <location>
        <begin position="112"/>
        <end position="134"/>
    </location>
</feature>
<dbReference type="GO" id="GO:0005886">
    <property type="term" value="C:plasma membrane"/>
    <property type="evidence" value="ECO:0007669"/>
    <property type="project" value="TreeGrafter"/>
</dbReference>